<dbReference type="EMBL" id="JAERPS020000001">
    <property type="protein sequence ID" value="MBZ9609992.1"/>
    <property type="molecule type" value="Genomic_DNA"/>
</dbReference>
<keyword evidence="2" id="KW-1185">Reference proteome</keyword>
<sequence length="83" mass="9545">MLIDKLLRQRRLAVLQLAEQGQQRQKLLHAQTWLIQQRGKAFIGSAPGLMLSFTAGALFQLRHNSAVKTVRSLVGLRWLRLWL</sequence>
<dbReference type="Proteomes" id="UP000663814">
    <property type="component" value="Unassembled WGS sequence"/>
</dbReference>
<evidence type="ECO:0000313" key="2">
    <source>
        <dbReference type="Proteomes" id="UP000663814"/>
    </source>
</evidence>
<proteinExistence type="predicted"/>
<evidence type="ECO:0000313" key="1">
    <source>
        <dbReference type="EMBL" id="MBZ9609992.1"/>
    </source>
</evidence>
<name>A0ABS7X5T6_9GAMM</name>
<protein>
    <submittedName>
        <fullName evidence="1">Uncharacterized protein</fullName>
    </submittedName>
</protein>
<reference evidence="1 2" key="1">
    <citation type="submission" date="2021-08" db="EMBL/GenBank/DDBJ databases">
        <title>Rheinheimera aquimaris sp. nov., isolated from seawater of the East Sea in Korea.</title>
        <authorList>
            <person name="Kim K.H."/>
            <person name="Wenting R."/>
            <person name="Kim K.R."/>
            <person name="Jeon C.O."/>
        </authorList>
    </citation>
    <scope>NUCLEOTIDE SEQUENCE [LARGE SCALE GENOMIC DNA]</scope>
    <source>
        <strain evidence="1 2">MA-13</strain>
    </source>
</reference>
<gene>
    <name evidence="1" type="ORF">I4W93_000090</name>
</gene>
<accession>A0ABS7X5T6</accession>
<organism evidence="1 2">
    <name type="scientific">Rheinheimera maricola</name>
    <dbReference type="NCBI Taxonomy" id="2793282"/>
    <lineage>
        <taxon>Bacteria</taxon>
        <taxon>Pseudomonadati</taxon>
        <taxon>Pseudomonadota</taxon>
        <taxon>Gammaproteobacteria</taxon>
        <taxon>Chromatiales</taxon>
        <taxon>Chromatiaceae</taxon>
        <taxon>Rheinheimera</taxon>
    </lineage>
</organism>
<dbReference type="RefSeq" id="WP_205312557.1">
    <property type="nucleotide sequence ID" value="NZ_JAERPS020000001.1"/>
</dbReference>
<comment type="caution">
    <text evidence="1">The sequence shown here is derived from an EMBL/GenBank/DDBJ whole genome shotgun (WGS) entry which is preliminary data.</text>
</comment>